<protein>
    <recommendedName>
        <fullName evidence="1">Uncharacterized protein YobH</fullName>
    </recommendedName>
</protein>
<keyword evidence="3" id="KW-0472">Membrane</keyword>
<comment type="caution">
    <text evidence="4">The sequence shown here is derived from an EMBL/GenBank/DDBJ whole genome shotgun (WGS) entry which is preliminary data.</text>
</comment>
<gene>
    <name evidence="4" type="ORF">ACFP73_00520</name>
</gene>
<organism evidence="4 5">
    <name type="scientific">Tatumella punctata</name>
    <dbReference type="NCBI Taxonomy" id="399969"/>
    <lineage>
        <taxon>Bacteria</taxon>
        <taxon>Pseudomonadati</taxon>
        <taxon>Pseudomonadota</taxon>
        <taxon>Gammaproteobacteria</taxon>
        <taxon>Enterobacterales</taxon>
        <taxon>Erwiniaceae</taxon>
        <taxon>Tatumella</taxon>
    </lineage>
</organism>
<dbReference type="EMBL" id="JBHSUC010000001">
    <property type="protein sequence ID" value="MFC6360599.1"/>
    <property type="molecule type" value="Genomic_DNA"/>
</dbReference>
<evidence type="ECO:0000256" key="3">
    <source>
        <dbReference type="SAM" id="Phobius"/>
    </source>
</evidence>
<sequence>MIVRSVLVLTIIWLGMLLSGYGVLTGSQKIAAGLGLRCQYLTAKGLTVSHYLQSDSGVIGKSSCPWIEPGETPADYQSNPLARD</sequence>
<name>A0ABW1VHM2_9GAMM</name>
<accession>A0ABW1VHM2</accession>
<keyword evidence="3" id="KW-1133">Transmembrane helix</keyword>
<dbReference type="InterPro" id="IPR025611">
    <property type="entry name" value="YobH"/>
</dbReference>
<proteinExistence type="predicted"/>
<dbReference type="Proteomes" id="UP001596215">
    <property type="component" value="Unassembled WGS sequence"/>
</dbReference>
<keyword evidence="2" id="KW-0732">Signal</keyword>
<evidence type="ECO:0000256" key="1">
    <source>
        <dbReference type="ARBA" id="ARBA00019316"/>
    </source>
</evidence>
<feature type="transmembrane region" description="Helical" evidence="3">
    <location>
        <begin position="6"/>
        <end position="24"/>
    </location>
</feature>
<evidence type="ECO:0000256" key="2">
    <source>
        <dbReference type="ARBA" id="ARBA00022729"/>
    </source>
</evidence>
<evidence type="ECO:0000313" key="5">
    <source>
        <dbReference type="Proteomes" id="UP001596215"/>
    </source>
</evidence>
<evidence type="ECO:0000313" key="4">
    <source>
        <dbReference type="EMBL" id="MFC6360599.1"/>
    </source>
</evidence>
<keyword evidence="3" id="KW-0812">Transmembrane</keyword>
<reference evidence="5" key="1">
    <citation type="journal article" date="2019" name="Int. J. Syst. Evol. Microbiol.">
        <title>The Global Catalogue of Microorganisms (GCM) 10K type strain sequencing project: providing services to taxonomists for standard genome sequencing and annotation.</title>
        <authorList>
            <consortium name="The Broad Institute Genomics Platform"/>
            <consortium name="The Broad Institute Genome Sequencing Center for Infectious Disease"/>
            <person name="Wu L."/>
            <person name="Ma J."/>
        </authorList>
    </citation>
    <scope>NUCLEOTIDE SEQUENCE [LARGE SCALE GENOMIC DNA]</scope>
    <source>
        <strain evidence="5">CGMCC 4.1530</strain>
    </source>
</reference>
<dbReference type="Pfam" id="PF13996">
    <property type="entry name" value="YobH"/>
    <property type="match status" value="1"/>
</dbReference>
<keyword evidence="5" id="KW-1185">Reference proteome</keyword>
<dbReference type="RefSeq" id="WP_212708256.1">
    <property type="nucleotide sequence ID" value="NZ_BAAAFW010000017.1"/>
</dbReference>